<keyword evidence="2" id="KW-1185">Reference proteome</keyword>
<evidence type="ECO:0000313" key="1">
    <source>
        <dbReference type="EMBL" id="MEF2115367.1"/>
    </source>
</evidence>
<reference evidence="1 2" key="1">
    <citation type="submission" date="2023-11" db="EMBL/GenBank/DDBJ databases">
        <title>Draft genome sequence of a psychrophilic Clostridium strain from permafrost water brine.</title>
        <authorList>
            <person name="Shcherbakova V.A."/>
            <person name="Trubitsyn V.E."/>
            <person name="Zakharyuk A.G."/>
        </authorList>
    </citation>
    <scope>NUCLEOTIDE SEQUENCE [LARGE SCALE GENOMIC DNA]</scope>
    <source>
        <strain evidence="1 2">14F</strain>
    </source>
</reference>
<evidence type="ECO:0008006" key="3">
    <source>
        <dbReference type="Google" id="ProtNLM"/>
    </source>
</evidence>
<dbReference type="Proteomes" id="UP001498469">
    <property type="component" value="Unassembled WGS sequence"/>
</dbReference>
<sequence>MMEDIGDDIKYCYNRLNDNKDDLKNIYDKKIVPYENKDDEYSNKAGKLYFKYTNTWESIVDDGKDFGITGINFGKGLFNLGADVLKGGYGLAKGAVVIAGAGVGVAMKSMMETGDAPDCLKTCITKTEGYGKTVSEVLKDPIIIAEGMAQSASDTVEEKGIAYSTSYVVGGLLLTKGLNKASSVSKVWKAVDVSRIDYLREKYGKLSPAKLHSEINRKELRRIVGNENPSKVAQSWQGGDPYFGVDIYRDIKLKPGKIIYAGVPRPTGYLTTKLGIDRVGNDATKVFKGLQVKPFYKDVMDMAEYRNSMMAYEPTIDVNWAFGITKANPQFGDGKLPQIFIQNFNELVDNGYFKKIPEKAIKLQNYKMPLDDYDKIIEKIIEMGGKEY</sequence>
<comment type="caution">
    <text evidence="1">The sequence shown here is derived from an EMBL/GenBank/DDBJ whole genome shotgun (WGS) entry which is preliminary data.</text>
</comment>
<organism evidence="1 2">
    <name type="scientific">Clostridium frigoriphilum</name>
    <dbReference type="NCBI Taxonomy" id="443253"/>
    <lineage>
        <taxon>Bacteria</taxon>
        <taxon>Bacillati</taxon>
        <taxon>Bacillota</taxon>
        <taxon>Clostridia</taxon>
        <taxon>Eubacteriales</taxon>
        <taxon>Clostridiaceae</taxon>
        <taxon>Clostridium</taxon>
    </lineage>
</organism>
<accession>A0ABU7UVI4</accession>
<gene>
    <name evidence="1" type="ORF">SJI18_24160</name>
</gene>
<proteinExistence type="predicted"/>
<dbReference type="EMBL" id="JAZHFS010000054">
    <property type="protein sequence ID" value="MEF2115367.1"/>
    <property type="molecule type" value="Genomic_DNA"/>
</dbReference>
<evidence type="ECO:0000313" key="2">
    <source>
        <dbReference type="Proteomes" id="UP001498469"/>
    </source>
</evidence>
<dbReference type="RefSeq" id="WP_216256022.1">
    <property type="nucleotide sequence ID" value="NZ_JAZHFS010000054.1"/>
</dbReference>
<name>A0ABU7UVI4_9CLOT</name>
<protein>
    <recommendedName>
        <fullName evidence="3">A nuclease of the HNH/ENDO VII superfamily with conserved WHH</fullName>
    </recommendedName>
</protein>